<dbReference type="InterPro" id="IPR050899">
    <property type="entry name" value="DDRGK_domain-containing"/>
</dbReference>
<keyword evidence="3" id="KW-1185">Reference proteome</keyword>
<feature type="compositionally biased region" description="Basic and acidic residues" evidence="1">
    <location>
        <begin position="103"/>
        <end position="117"/>
    </location>
</feature>
<dbReference type="Pfam" id="PF09756">
    <property type="entry name" value="DDRGK"/>
    <property type="match status" value="1"/>
</dbReference>
<sequence length="200" mass="22923">MEGARAAANDAAQQTAAREAEAEVAAEEQQRLEDEHFQKLKEEKAQQELAEYEKWKSEIVFEGKGELEAEEEQKDVEIKAFLRDRAAQVEAHAQQQQQNLNAEVDKHNSNSDTSQKKEDDIHILVLQDAARDLQTSVEKLVSFIEHFVLQQTDLFGVFDDRGKFIFIAKSHFQQIAQFVKRRGRVSVEELARECNRIVLG</sequence>
<dbReference type="GO" id="GO:0044389">
    <property type="term" value="F:ubiquitin-like protein ligase binding"/>
    <property type="evidence" value="ECO:0007669"/>
    <property type="project" value="TreeGrafter"/>
</dbReference>
<feature type="region of interest" description="Disordered" evidence="1">
    <location>
        <begin position="92"/>
        <end position="117"/>
    </location>
</feature>
<dbReference type="AlphaFoldDB" id="S9UKI7"/>
<name>S9UKI7_9TRYP</name>
<dbReference type="Proteomes" id="UP000015354">
    <property type="component" value="Unassembled WGS sequence"/>
</dbReference>
<dbReference type="OrthoDB" id="2285710at2759"/>
<evidence type="ECO:0008006" key="4">
    <source>
        <dbReference type="Google" id="ProtNLM"/>
    </source>
</evidence>
<proteinExistence type="predicted"/>
<accession>S9UKI7</accession>
<dbReference type="Gene3D" id="1.10.10.10">
    <property type="entry name" value="Winged helix-like DNA-binding domain superfamily/Winged helix DNA-binding domain"/>
    <property type="match status" value="1"/>
</dbReference>
<comment type="caution">
    <text evidence="2">The sequence shown here is derived from an EMBL/GenBank/DDBJ whole genome shotgun (WGS) entry which is preliminary data.</text>
</comment>
<feature type="region of interest" description="Disordered" evidence="1">
    <location>
        <begin position="1"/>
        <end position="44"/>
    </location>
</feature>
<organism evidence="2 3">
    <name type="scientific">Strigomonas culicis</name>
    <dbReference type="NCBI Taxonomy" id="28005"/>
    <lineage>
        <taxon>Eukaryota</taxon>
        <taxon>Discoba</taxon>
        <taxon>Euglenozoa</taxon>
        <taxon>Kinetoplastea</taxon>
        <taxon>Metakinetoplastina</taxon>
        <taxon>Trypanosomatida</taxon>
        <taxon>Trypanosomatidae</taxon>
        <taxon>Strigomonadinae</taxon>
        <taxon>Strigomonas</taxon>
    </lineage>
</organism>
<evidence type="ECO:0000313" key="2">
    <source>
        <dbReference type="EMBL" id="EPY15151.1"/>
    </source>
</evidence>
<feature type="compositionally biased region" description="Low complexity" evidence="1">
    <location>
        <begin position="92"/>
        <end position="102"/>
    </location>
</feature>
<dbReference type="InterPro" id="IPR036388">
    <property type="entry name" value="WH-like_DNA-bd_sf"/>
</dbReference>
<dbReference type="InterPro" id="IPR019153">
    <property type="entry name" value="DDRGK_dom-contain"/>
</dbReference>
<dbReference type="EMBL" id="ATMH01012496">
    <property type="protein sequence ID" value="EPY15151.1"/>
    <property type="molecule type" value="Genomic_DNA"/>
</dbReference>
<feature type="compositionally biased region" description="Basic and acidic residues" evidence="1">
    <location>
        <begin position="28"/>
        <end position="44"/>
    </location>
</feature>
<evidence type="ECO:0000256" key="1">
    <source>
        <dbReference type="SAM" id="MobiDB-lite"/>
    </source>
</evidence>
<protein>
    <recommendedName>
        <fullName evidence="4">DDRGK domain-containing protein 1</fullName>
    </recommendedName>
</protein>
<reference evidence="2 3" key="1">
    <citation type="journal article" date="2013" name="PLoS ONE">
        <title>Predicting the Proteins of Angomonas deanei, Strigomonas culicis and Their Respective Endosymbionts Reveals New Aspects of the Trypanosomatidae Family.</title>
        <authorList>
            <person name="Motta M.C."/>
            <person name="Martins A.C."/>
            <person name="de Souza S.S."/>
            <person name="Catta-Preta C.M."/>
            <person name="Silva R."/>
            <person name="Klein C.C."/>
            <person name="de Almeida L.G."/>
            <person name="de Lima Cunha O."/>
            <person name="Ciapina L.P."/>
            <person name="Brocchi M."/>
            <person name="Colabardini A.C."/>
            <person name="de Araujo Lima B."/>
            <person name="Machado C.R."/>
            <person name="de Almeida Soares C.M."/>
            <person name="Probst C.M."/>
            <person name="de Menezes C.B."/>
            <person name="Thompson C.E."/>
            <person name="Bartholomeu D.C."/>
            <person name="Gradia D.F."/>
            <person name="Pavoni D.P."/>
            <person name="Grisard E.C."/>
            <person name="Fantinatti-Garboggini F."/>
            <person name="Marchini F.K."/>
            <person name="Rodrigues-Luiz G.F."/>
            <person name="Wagner G."/>
            <person name="Goldman G.H."/>
            <person name="Fietto J.L."/>
            <person name="Elias M.C."/>
            <person name="Goldman M.H."/>
            <person name="Sagot M.F."/>
            <person name="Pereira M."/>
            <person name="Stoco P.H."/>
            <person name="de Mendonca-Neto R.P."/>
            <person name="Teixeira S.M."/>
            <person name="Maciel T.E."/>
            <person name="de Oliveira Mendes T.A."/>
            <person name="Urmenyi T.P."/>
            <person name="de Souza W."/>
            <person name="Schenkman S."/>
            <person name="de Vasconcelos A.T."/>
        </authorList>
    </citation>
    <scope>NUCLEOTIDE SEQUENCE [LARGE SCALE GENOMIC DNA]</scope>
</reference>
<feature type="compositionally biased region" description="Low complexity" evidence="1">
    <location>
        <begin position="1"/>
        <end position="17"/>
    </location>
</feature>
<dbReference type="PANTHER" id="PTHR48176">
    <property type="entry name" value="DDRGK DOMAIN-CONTAINING PROTEIN 1"/>
    <property type="match status" value="1"/>
</dbReference>
<dbReference type="SMART" id="SM01128">
    <property type="entry name" value="DDRGK"/>
    <property type="match status" value="1"/>
</dbReference>
<evidence type="ECO:0000313" key="3">
    <source>
        <dbReference type="Proteomes" id="UP000015354"/>
    </source>
</evidence>
<dbReference type="PANTHER" id="PTHR48176:SF1">
    <property type="entry name" value="DDRGK DOMAIN-CONTAINING PROTEIN 1"/>
    <property type="match status" value="1"/>
</dbReference>
<gene>
    <name evidence="2" type="ORF">STCU_12313</name>
</gene>